<keyword evidence="2" id="KW-0812">Transmembrane</keyword>
<accession>A0A5C3KQ27</accession>
<evidence type="ECO:0000256" key="2">
    <source>
        <dbReference type="SAM" id="Phobius"/>
    </source>
</evidence>
<dbReference type="EMBL" id="ML210254">
    <property type="protein sequence ID" value="TFK21953.1"/>
    <property type="molecule type" value="Genomic_DNA"/>
</dbReference>
<keyword evidence="4" id="KW-1185">Reference proteome</keyword>
<name>A0A5C3KQ27_COPMA</name>
<sequence>MASGSQVPSTSGYPPSVPTHSPSPPPPPPPPPFPPPPFASPPQAGKPPSPRPPEDPPAYGSEGNTFPVQQYPDIRPYPNTESYAVFVYNEPTWMRFLRAFSIAVLIYLVFSLFVESIVMLAQWNHDHGWRRGGHISPQADVVGDLMPKGIDVKNCVSGSGWQASLSSPSSLPLGKAHLPTLKHNWLDPTAFTMSAEARFELPVNSSSLMLLARGGMSAGDVVVLTSPEQRADMATVFVIVKYFSEDVRNREGVKVCELVRKAGWKEAGRGVGIFTPEMMRDGDGLGQQLGFETVVVLPEGDSSPLVVEKFQTDVPNTSHRFVVDGKKLRFEDVLIKGSNAPVVVDALLTRKGVIQTSNAPLTGSFQALESLKLYTSNGYVKAMVGLSQGESNIIPKIDISTTNSLLRVQIDLRRRAAGAAVYQVETHTTNSRLDVAFGENVTEGTTLFFNGTTSNGAANVQLYPSYEGRYQVETTNDGAQLRTSLSSSSHCEDGRGRSGSLCRPRRIRNKIERVAYLVGETELEPREVKGTRRGGRGKVSRNRSNVNLKTSNAPAIVGF</sequence>
<feature type="compositionally biased region" description="Polar residues" evidence="1">
    <location>
        <begin position="542"/>
        <end position="551"/>
    </location>
</feature>
<evidence type="ECO:0000313" key="3">
    <source>
        <dbReference type="EMBL" id="TFK21953.1"/>
    </source>
</evidence>
<dbReference type="STRING" id="230819.A0A5C3KQ27"/>
<dbReference type="Proteomes" id="UP000307440">
    <property type="component" value="Unassembled WGS sequence"/>
</dbReference>
<evidence type="ECO:0000256" key="1">
    <source>
        <dbReference type="SAM" id="MobiDB-lite"/>
    </source>
</evidence>
<keyword evidence="2" id="KW-1133">Transmembrane helix</keyword>
<feature type="region of interest" description="Disordered" evidence="1">
    <location>
        <begin position="528"/>
        <end position="551"/>
    </location>
</feature>
<feature type="region of interest" description="Disordered" evidence="1">
    <location>
        <begin position="1"/>
        <end position="73"/>
    </location>
</feature>
<gene>
    <name evidence="3" type="ORF">FA15DRAFT_57760</name>
</gene>
<feature type="compositionally biased region" description="Pro residues" evidence="1">
    <location>
        <begin position="15"/>
        <end position="51"/>
    </location>
</feature>
<feature type="transmembrane region" description="Helical" evidence="2">
    <location>
        <begin position="96"/>
        <end position="121"/>
    </location>
</feature>
<protein>
    <submittedName>
        <fullName evidence="3">Uncharacterized protein</fullName>
    </submittedName>
</protein>
<keyword evidence="2" id="KW-0472">Membrane</keyword>
<feature type="compositionally biased region" description="Basic residues" evidence="1">
    <location>
        <begin position="531"/>
        <end position="541"/>
    </location>
</feature>
<reference evidence="3 4" key="1">
    <citation type="journal article" date="2019" name="Nat. Ecol. Evol.">
        <title>Megaphylogeny resolves global patterns of mushroom evolution.</title>
        <authorList>
            <person name="Varga T."/>
            <person name="Krizsan K."/>
            <person name="Foldi C."/>
            <person name="Dima B."/>
            <person name="Sanchez-Garcia M."/>
            <person name="Sanchez-Ramirez S."/>
            <person name="Szollosi G.J."/>
            <person name="Szarkandi J.G."/>
            <person name="Papp V."/>
            <person name="Albert L."/>
            <person name="Andreopoulos W."/>
            <person name="Angelini C."/>
            <person name="Antonin V."/>
            <person name="Barry K.W."/>
            <person name="Bougher N.L."/>
            <person name="Buchanan P."/>
            <person name="Buyck B."/>
            <person name="Bense V."/>
            <person name="Catcheside P."/>
            <person name="Chovatia M."/>
            <person name="Cooper J."/>
            <person name="Damon W."/>
            <person name="Desjardin D."/>
            <person name="Finy P."/>
            <person name="Geml J."/>
            <person name="Haridas S."/>
            <person name="Hughes K."/>
            <person name="Justo A."/>
            <person name="Karasinski D."/>
            <person name="Kautmanova I."/>
            <person name="Kiss B."/>
            <person name="Kocsube S."/>
            <person name="Kotiranta H."/>
            <person name="LaButti K.M."/>
            <person name="Lechner B.E."/>
            <person name="Liimatainen K."/>
            <person name="Lipzen A."/>
            <person name="Lukacs Z."/>
            <person name="Mihaltcheva S."/>
            <person name="Morgado L.N."/>
            <person name="Niskanen T."/>
            <person name="Noordeloos M.E."/>
            <person name="Ohm R.A."/>
            <person name="Ortiz-Santana B."/>
            <person name="Ovrebo C."/>
            <person name="Racz N."/>
            <person name="Riley R."/>
            <person name="Savchenko A."/>
            <person name="Shiryaev A."/>
            <person name="Soop K."/>
            <person name="Spirin V."/>
            <person name="Szebenyi C."/>
            <person name="Tomsovsky M."/>
            <person name="Tulloss R.E."/>
            <person name="Uehling J."/>
            <person name="Grigoriev I.V."/>
            <person name="Vagvolgyi C."/>
            <person name="Papp T."/>
            <person name="Martin F.M."/>
            <person name="Miettinen O."/>
            <person name="Hibbett D.S."/>
            <person name="Nagy L.G."/>
        </authorList>
    </citation>
    <scope>NUCLEOTIDE SEQUENCE [LARGE SCALE GENOMIC DNA]</scope>
    <source>
        <strain evidence="3 4">CBS 121175</strain>
    </source>
</reference>
<proteinExistence type="predicted"/>
<evidence type="ECO:0000313" key="4">
    <source>
        <dbReference type="Proteomes" id="UP000307440"/>
    </source>
</evidence>
<organism evidence="3 4">
    <name type="scientific">Coprinopsis marcescibilis</name>
    <name type="common">Agaric fungus</name>
    <name type="synonym">Psathyrella marcescibilis</name>
    <dbReference type="NCBI Taxonomy" id="230819"/>
    <lineage>
        <taxon>Eukaryota</taxon>
        <taxon>Fungi</taxon>
        <taxon>Dikarya</taxon>
        <taxon>Basidiomycota</taxon>
        <taxon>Agaricomycotina</taxon>
        <taxon>Agaricomycetes</taxon>
        <taxon>Agaricomycetidae</taxon>
        <taxon>Agaricales</taxon>
        <taxon>Agaricineae</taxon>
        <taxon>Psathyrellaceae</taxon>
        <taxon>Coprinopsis</taxon>
    </lineage>
</organism>
<feature type="compositionally biased region" description="Polar residues" evidence="1">
    <location>
        <begin position="1"/>
        <end position="13"/>
    </location>
</feature>
<dbReference type="AlphaFoldDB" id="A0A5C3KQ27"/>
<dbReference type="OrthoDB" id="5570013at2759"/>